<dbReference type="InterPro" id="IPR036278">
    <property type="entry name" value="Sialidase_sf"/>
</dbReference>
<comment type="caution">
    <text evidence="5">The sequence shown here is derived from an EMBL/GenBank/DDBJ whole genome shotgun (WGS) entry which is preliminary data.</text>
</comment>
<dbReference type="EC" id="3.2.1.18" evidence="3"/>
<dbReference type="InterPro" id="IPR011040">
    <property type="entry name" value="Sialidase"/>
</dbReference>
<evidence type="ECO:0000256" key="3">
    <source>
        <dbReference type="ARBA" id="ARBA00012733"/>
    </source>
</evidence>
<evidence type="ECO:0000259" key="4">
    <source>
        <dbReference type="Pfam" id="PF13088"/>
    </source>
</evidence>
<name>A0AAE3J5Z3_9FIRM</name>
<dbReference type="CDD" id="cd15482">
    <property type="entry name" value="Sialidase_non-viral"/>
    <property type="match status" value="1"/>
</dbReference>
<dbReference type="Pfam" id="PF13088">
    <property type="entry name" value="BNR_2"/>
    <property type="match status" value="1"/>
</dbReference>
<reference evidence="5 6" key="1">
    <citation type="submission" date="2021-10" db="EMBL/GenBank/DDBJ databases">
        <title>Anaerobic single-cell dispensing facilitates the cultivation of human gut bacteria.</title>
        <authorList>
            <person name="Afrizal A."/>
        </authorList>
    </citation>
    <scope>NUCLEOTIDE SEQUENCE [LARGE SCALE GENOMIC DNA]</scope>
    <source>
        <strain evidence="5 6">CLA-AA-H277</strain>
    </source>
</reference>
<accession>A0AAE3J5Z3</accession>
<dbReference type="PANTHER" id="PTHR10628">
    <property type="entry name" value="SIALIDASE"/>
    <property type="match status" value="1"/>
</dbReference>
<keyword evidence="6" id="KW-1185">Reference proteome</keyword>
<evidence type="ECO:0000313" key="5">
    <source>
        <dbReference type="EMBL" id="MCC2189464.1"/>
    </source>
</evidence>
<dbReference type="GO" id="GO:0005737">
    <property type="term" value="C:cytoplasm"/>
    <property type="evidence" value="ECO:0007669"/>
    <property type="project" value="TreeGrafter"/>
</dbReference>
<sequence length="341" mass="38548">MTETTTILEKAGIGGYEEYRIPAIAVTDRGTVLTAWESRKETGNDWAECHITVRRSTDDGKSFGEPQYIKGTVPPEERITWNNPVLISDGNLVHLIFCQDYEKTWYTVSEDEGETFREPVEITETLRNIPWEWNVCATGPGHGILTKAGLLVVPIWLAMGKVHERKGKLVRDHFPSVAGCIYSEDHGKTWLPGFFTRGVENANETTVAEMASGKLLFNFRNERFERCRVMGITQAVPTKLETVWSETQLPDPTCCGSMESEDGTLYFVNCANHDMNIFYAPRIHLTLYRSNDDARTWEALEEIDPCGGYADLAIHENAAYILYEQTVNGTIQELLLKKVLL</sequence>
<dbReference type="GO" id="GO:0004308">
    <property type="term" value="F:exo-alpha-sialidase activity"/>
    <property type="evidence" value="ECO:0007669"/>
    <property type="project" value="UniProtKB-EC"/>
</dbReference>
<dbReference type="EMBL" id="JAJEPR010000008">
    <property type="protein sequence ID" value="MCC2189464.1"/>
    <property type="molecule type" value="Genomic_DNA"/>
</dbReference>
<organism evidence="5 6">
    <name type="scientific">Fusicatenibacter faecihominis</name>
    <dbReference type="NCBI Taxonomy" id="2881276"/>
    <lineage>
        <taxon>Bacteria</taxon>
        <taxon>Bacillati</taxon>
        <taxon>Bacillota</taxon>
        <taxon>Clostridia</taxon>
        <taxon>Lachnospirales</taxon>
        <taxon>Lachnospiraceae</taxon>
        <taxon>Fusicatenibacter</taxon>
    </lineage>
</organism>
<dbReference type="AlphaFoldDB" id="A0AAE3J5Z3"/>
<dbReference type="Gene3D" id="2.120.10.10">
    <property type="match status" value="1"/>
</dbReference>
<evidence type="ECO:0000256" key="2">
    <source>
        <dbReference type="ARBA" id="ARBA00009348"/>
    </source>
</evidence>
<comment type="similarity">
    <text evidence="2">Belongs to the glycosyl hydrolase 33 family.</text>
</comment>
<dbReference type="InterPro" id="IPR026856">
    <property type="entry name" value="Sialidase_fam"/>
</dbReference>
<evidence type="ECO:0000256" key="1">
    <source>
        <dbReference type="ARBA" id="ARBA00000427"/>
    </source>
</evidence>
<keyword evidence="5" id="KW-0378">Hydrolase</keyword>
<protein>
    <recommendedName>
        <fullName evidence="3">exo-alpha-sialidase</fullName>
        <ecNumber evidence="3">3.2.1.18</ecNumber>
    </recommendedName>
</protein>
<dbReference type="Proteomes" id="UP001197875">
    <property type="component" value="Unassembled WGS sequence"/>
</dbReference>
<dbReference type="GO" id="GO:0009313">
    <property type="term" value="P:oligosaccharide catabolic process"/>
    <property type="evidence" value="ECO:0007669"/>
    <property type="project" value="TreeGrafter"/>
</dbReference>
<evidence type="ECO:0000313" key="6">
    <source>
        <dbReference type="Proteomes" id="UP001197875"/>
    </source>
</evidence>
<comment type="catalytic activity">
    <reaction evidence="1">
        <text>Hydrolysis of alpha-(2-&gt;3)-, alpha-(2-&gt;6)-, alpha-(2-&gt;8)- glycosidic linkages of terminal sialic acid residues in oligosaccharides, glycoproteins, glycolipids, colominic acid and synthetic substrates.</text>
        <dbReference type="EC" id="3.2.1.18"/>
    </reaction>
</comment>
<dbReference type="SUPFAM" id="SSF50939">
    <property type="entry name" value="Sialidases"/>
    <property type="match status" value="1"/>
</dbReference>
<gene>
    <name evidence="5" type="ORF">LKD71_06555</name>
</gene>
<feature type="domain" description="Sialidase" evidence="4">
    <location>
        <begin position="30"/>
        <end position="304"/>
    </location>
</feature>
<dbReference type="PANTHER" id="PTHR10628:SF30">
    <property type="entry name" value="EXO-ALPHA-SIALIDASE"/>
    <property type="match status" value="1"/>
</dbReference>
<dbReference type="GO" id="GO:0006689">
    <property type="term" value="P:ganglioside catabolic process"/>
    <property type="evidence" value="ECO:0007669"/>
    <property type="project" value="TreeGrafter"/>
</dbReference>
<dbReference type="RefSeq" id="WP_227614805.1">
    <property type="nucleotide sequence ID" value="NZ_JAJEPR010000008.1"/>
</dbReference>
<proteinExistence type="inferred from homology"/>
<dbReference type="GO" id="GO:0016020">
    <property type="term" value="C:membrane"/>
    <property type="evidence" value="ECO:0007669"/>
    <property type="project" value="TreeGrafter"/>
</dbReference>